<evidence type="ECO:0000256" key="1">
    <source>
        <dbReference type="ARBA" id="ARBA00004123"/>
    </source>
</evidence>
<dbReference type="GO" id="GO:0006974">
    <property type="term" value="P:DNA damage response"/>
    <property type="evidence" value="ECO:0000318"/>
    <property type="project" value="GO_Central"/>
</dbReference>
<protein>
    <recommendedName>
        <fullName evidence="4">Serine/threonine-protein phosphatase 4 regulatory subunit 3-like central domain-containing protein</fullName>
    </recommendedName>
</protein>
<dbReference type="InterPro" id="IPR051137">
    <property type="entry name" value="PP4R3-like"/>
</dbReference>
<feature type="compositionally biased region" description="Basic and acidic residues" evidence="3">
    <location>
        <begin position="372"/>
        <end position="386"/>
    </location>
</feature>
<dbReference type="VEuPathDB" id="FungiDB:PGTG_15272"/>
<dbReference type="AlphaFoldDB" id="E3KYN4"/>
<evidence type="ECO:0000313" key="5">
    <source>
        <dbReference type="EMBL" id="EFP89430.2"/>
    </source>
</evidence>
<dbReference type="GO" id="GO:0030289">
    <property type="term" value="C:protein phosphatase 4 complex"/>
    <property type="evidence" value="ECO:0000318"/>
    <property type="project" value="GO_Central"/>
</dbReference>
<dbReference type="Proteomes" id="UP000008783">
    <property type="component" value="Unassembled WGS sequence"/>
</dbReference>
<feature type="domain" description="Serine/threonine-protein phosphatase 4 regulatory subunit 3-like central" evidence="4">
    <location>
        <begin position="31"/>
        <end position="91"/>
    </location>
</feature>
<reference key="1">
    <citation type="submission" date="2007-01" db="EMBL/GenBank/DDBJ databases">
        <title>The Genome Sequence of Puccinia graminis f. sp. tritici Strain CRL 75-36-700-3.</title>
        <authorList>
            <consortium name="The Broad Institute Genome Sequencing Platform"/>
            <person name="Birren B."/>
            <person name="Lander E."/>
            <person name="Galagan J."/>
            <person name="Nusbaum C."/>
            <person name="Devon K."/>
            <person name="Cuomo C."/>
            <person name="Jaffe D."/>
            <person name="Butler J."/>
            <person name="Alvarez P."/>
            <person name="Gnerre S."/>
            <person name="Grabherr M."/>
            <person name="Mauceli E."/>
            <person name="Brockman W."/>
            <person name="Young S."/>
            <person name="LaButti K."/>
            <person name="Sykes S."/>
            <person name="DeCaprio D."/>
            <person name="Crawford M."/>
            <person name="Koehrsen M."/>
            <person name="Engels R."/>
            <person name="Montgomery P."/>
            <person name="Pearson M."/>
            <person name="Howarth C."/>
            <person name="Larson L."/>
            <person name="White J."/>
            <person name="Zeng Q."/>
            <person name="Kodira C."/>
            <person name="Yandava C."/>
            <person name="Alvarado L."/>
            <person name="O'Leary S."/>
            <person name="Szabo L."/>
            <person name="Dean R."/>
            <person name="Schein J."/>
        </authorList>
    </citation>
    <scope>NUCLEOTIDE SEQUENCE</scope>
    <source>
        <strain>CRL 75-36-700-3</strain>
    </source>
</reference>
<keyword evidence="2" id="KW-0539">Nucleus</keyword>
<feature type="region of interest" description="Disordered" evidence="3">
    <location>
        <begin position="361"/>
        <end position="386"/>
    </location>
</feature>
<dbReference type="PANTHER" id="PTHR23318:SF0">
    <property type="entry name" value="SERINE_THREONINE-PROTEIN PHOSPHATASE 4 REGULATORY SUBUNIT 3"/>
    <property type="match status" value="1"/>
</dbReference>
<evidence type="ECO:0000256" key="2">
    <source>
        <dbReference type="ARBA" id="ARBA00023242"/>
    </source>
</evidence>
<evidence type="ECO:0000256" key="3">
    <source>
        <dbReference type="SAM" id="MobiDB-lite"/>
    </source>
</evidence>
<dbReference type="PANTHER" id="PTHR23318">
    <property type="entry name" value="ATP SYNTHASE GAMMA-RELATED"/>
    <property type="match status" value="1"/>
</dbReference>
<accession>E3KYN4</accession>
<dbReference type="OrthoDB" id="27483at2759"/>
<proteinExistence type="predicted"/>
<keyword evidence="6" id="KW-1185">Reference proteome</keyword>
<gene>
    <name evidence="5" type="ORF">PGTG_15272</name>
</gene>
<dbReference type="Pfam" id="PF04802">
    <property type="entry name" value="PP4R3"/>
    <property type="match status" value="1"/>
</dbReference>
<dbReference type="EMBL" id="DS178322">
    <property type="protein sequence ID" value="EFP89430.2"/>
    <property type="molecule type" value="Genomic_DNA"/>
</dbReference>
<feature type="compositionally biased region" description="Polar residues" evidence="3">
    <location>
        <begin position="21"/>
        <end position="31"/>
    </location>
</feature>
<evidence type="ECO:0000259" key="4">
    <source>
        <dbReference type="Pfam" id="PF04802"/>
    </source>
</evidence>
<dbReference type="GO" id="GO:0005654">
    <property type="term" value="C:nucleoplasm"/>
    <property type="evidence" value="ECO:0000318"/>
    <property type="project" value="GO_Central"/>
</dbReference>
<dbReference type="STRING" id="418459.E3KYN4"/>
<dbReference type="GO" id="GO:0072542">
    <property type="term" value="F:protein phosphatase activator activity"/>
    <property type="evidence" value="ECO:0000318"/>
    <property type="project" value="GO_Central"/>
</dbReference>
<dbReference type="GO" id="GO:2000779">
    <property type="term" value="P:regulation of double-strand break repair"/>
    <property type="evidence" value="ECO:0000318"/>
    <property type="project" value="GO_Central"/>
</dbReference>
<sequence length="386" mass="43455">MIPTGVPKTSHISDTTNHLAIGTKSISSSNDPEFGNQKASSHADLSDPTRFKEVVPIRDEQIKSKIHLTYRLHYFKEIFLARIMDYSTFEISSTRCSSSTKSRSSNTYTVGTTSCATCLGSLIWEPTHYQPIHPPPSSALPYRHRCSSARWPNIPKPRPRISFFRSLAERGILEVIEFGLPKENLTNRNTDPSAAEEGSTEPPKTDEVREKEAMTKSAVCEILITIIYYDPSRRCSIWAELGLGNPSTNMALADSNGQLKRDEDPDNERSFSSSMTIASMSARPFLQLLELIHNAPEINLRSTSVPDDQESVSITPLEAATFTHLCELICFIVVQHSFRSQVFHPLDQSPEQNRQFIENHRAQNDELPLAYKQDDPSRRETKDSRG</sequence>
<comment type="subcellular location">
    <subcellularLocation>
        <location evidence="1">Nucleus</location>
    </subcellularLocation>
</comment>
<evidence type="ECO:0000313" key="6">
    <source>
        <dbReference type="Proteomes" id="UP000008783"/>
    </source>
</evidence>
<organism evidence="5 6">
    <name type="scientific">Puccinia graminis f. sp. tritici (strain CRL 75-36-700-3 / race SCCL)</name>
    <name type="common">Black stem rust fungus</name>
    <dbReference type="NCBI Taxonomy" id="418459"/>
    <lineage>
        <taxon>Eukaryota</taxon>
        <taxon>Fungi</taxon>
        <taxon>Dikarya</taxon>
        <taxon>Basidiomycota</taxon>
        <taxon>Pucciniomycotina</taxon>
        <taxon>Pucciniomycetes</taxon>
        <taxon>Pucciniales</taxon>
        <taxon>Pucciniaceae</taxon>
        <taxon>Puccinia</taxon>
    </lineage>
</organism>
<feature type="compositionally biased region" description="Basic and acidic residues" evidence="3">
    <location>
        <begin position="203"/>
        <end position="212"/>
    </location>
</feature>
<dbReference type="GeneID" id="10547317"/>
<reference evidence="6" key="2">
    <citation type="journal article" date="2011" name="Proc. Natl. Acad. Sci. U.S.A.">
        <title>Obligate biotrophy features unraveled by the genomic analysis of rust fungi.</title>
        <authorList>
            <person name="Duplessis S."/>
            <person name="Cuomo C.A."/>
            <person name="Lin Y.-C."/>
            <person name="Aerts A."/>
            <person name="Tisserant E."/>
            <person name="Veneault-Fourrey C."/>
            <person name="Joly D.L."/>
            <person name="Hacquard S."/>
            <person name="Amselem J."/>
            <person name="Cantarel B.L."/>
            <person name="Chiu R."/>
            <person name="Coutinho P.M."/>
            <person name="Feau N."/>
            <person name="Field M."/>
            <person name="Frey P."/>
            <person name="Gelhaye E."/>
            <person name="Goldberg J."/>
            <person name="Grabherr M.G."/>
            <person name="Kodira C.D."/>
            <person name="Kohler A."/>
            <person name="Kuees U."/>
            <person name="Lindquist E.A."/>
            <person name="Lucas S.M."/>
            <person name="Mago R."/>
            <person name="Mauceli E."/>
            <person name="Morin E."/>
            <person name="Murat C."/>
            <person name="Pangilinan J.L."/>
            <person name="Park R."/>
            <person name="Pearson M."/>
            <person name="Quesneville H."/>
            <person name="Rouhier N."/>
            <person name="Sakthikumar S."/>
            <person name="Salamov A.A."/>
            <person name="Schmutz J."/>
            <person name="Selles B."/>
            <person name="Shapiro H."/>
            <person name="Tanguay P."/>
            <person name="Tuskan G.A."/>
            <person name="Henrissat B."/>
            <person name="Van de Peer Y."/>
            <person name="Rouze P."/>
            <person name="Ellis J.G."/>
            <person name="Dodds P.N."/>
            <person name="Schein J.E."/>
            <person name="Zhong S."/>
            <person name="Hamelin R.C."/>
            <person name="Grigoriev I.V."/>
            <person name="Szabo L.J."/>
            <person name="Martin F."/>
        </authorList>
    </citation>
    <scope>NUCLEOTIDE SEQUENCE [LARGE SCALE GENOMIC DNA]</scope>
    <source>
        <strain evidence="6">CRL 75-36-700-3 / race SCCL</strain>
    </source>
</reference>
<name>E3KYN4_PUCGT</name>
<feature type="region of interest" description="Disordered" evidence="3">
    <location>
        <begin position="183"/>
        <end position="212"/>
    </location>
</feature>
<dbReference type="InterPro" id="IPR006887">
    <property type="entry name" value="P4R3-like_central_dom"/>
</dbReference>
<dbReference type="HOGENOM" id="CLU_715972_0_0_1"/>
<feature type="region of interest" description="Disordered" evidence="3">
    <location>
        <begin position="21"/>
        <end position="47"/>
    </location>
</feature>
<dbReference type="KEGG" id="pgr:PGTG_15272"/>
<dbReference type="RefSeq" id="XP_003333849.2">
    <property type="nucleotide sequence ID" value="XM_003333801.2"/>
</dbReference>
<dbReference type="InParanoid" id="E3KYN4"/>